<dbReference type="InterPro" id="IPR010243">
    <property type="entry name" value="RNA_pol_bsu_bac"/>
</dbReference>
<dbReference type="InterPro" id="IPR007642">
    <property type="entry name" value="RNA_pol_Rpb2_2"/>
</dbReference>
<dbReference type="InterPro" id="IPR019462">
    <property type="entry name" value="DNA-dir_RNA_pol_bsu_external_1"/>
</dbReference>
<feature type="domain" description="DNA-directed RNA polymerase subunit 2 hybrid-binding" evidence="10">
    <location>
        <begin position="643"/>
        <end position="1029"/>
    </location>
</feature>
<proteinExistence type="inferred from homology"/>
<accession>A0A1G1YGW5</accession>
<evidence type="ECO:0000256" key="8">
    <source>
        <dbReference type="RuleBase" id="RU363031"/>
    </source>
</evidence>
<comment type="function">
    <text evidence="6 8">DNA-dependent RNA polymerase catalyzes the transcription of DNA into RNA using the four ribonucleoside triphosphates as substrates.</text>
</comment>
<dbReference type="InterPro" id="IPR037033">
    <property type="entry name" value="DNA-dir_RNAP_su2_hyb_sf"/>
</dbReference>
<evidence type="ECO:0000256" key="9">
    <source>
        <dbReference type="SAM" id="MobiDB-lite"/>
    </source>
</evidence>
<dbReference type="Gene3D" id="2.40.50.100">
    <property type="match status" value="1"/>
</dbReference>
<dbReference type="Proteomes" id="UP000177310">
    <property type="component" value="Unassembled WGS sequence"/>
</dbReference>
<evidence type="ECO:0000259" key="11">
    <source>
        <dbReference type="Pfam" id="PF04560"/>
    </source>
</evidence>
<dbReference type="EC" id="2.7.7.6" evidence="6 8"/>
<dbReference type="GO" id="GO:0032549">
    <property type="term" value="F:ribonucleoside binding"/>
    <property type="evidence" value="ECO:0007669"/>
    <property type="project" value="InterPro"/>
</dbReference>
<dbReference type="Pfam" id="PF10385">
    <property type="entry name" value="RNA_pol_Rpb2_45"/>
    <property type="match status" value="1"/>
</dbReference>
<dbReference type="AlphaFoldDB" id="A0A1G1YGW5"/>
<evidence type="ECO:0000256" key="7">
    <source>
        <dbReference type="RuleBase" id="RU000434"/>
    </source>
</evidence>
<dbReference type="InterPro" id="IPR042107">
    <property type="entry name" value="DNA-dir_RNA_pol_bsu_ext_1_sf"/>
</dbReference>
<comment type="subunit">
    <text evidence="6 8">The RNAP catalytic core consists of 2 alpha, 1 beta, 1 beta' and 1 omega subunit. When a sigma factor is associated with the core the holoenzyme is formed, which can initiate transcription.</text>
</comment>
<evidence type="ECO:0000259" key="12">
    <source>
        <dbReference type="Pfam" id="PF04561"/>
    </source>
</evidence>
<dbReference type="InterPro" id="IPR007641">
    <property type="entry name" value="RNA_pol_Rpb2_7"/>
</dbReference>
<dbReference type="InterPro" id="IPR007121">
    <property type="entry name" value="RNA_pol_bsu_CS"/>
</dbReference>
<dbReference type="GO" id="GO:0003677">
    <property type="term" value="F:DNA binding"/>
    <property type="evidence" value="ECO:0007669"/>
    <property type="project" value="UniProtKB-UniRule"/>
</dbReference>
<dbReference type="Pfam" id="PF04560">
    <property type="entry name" value="RNA_pol_Rpb2_7"/>
    <property type="match status" value="1"/>
</dbReference>
<dbReference type="PANTHER" id="PTHR20856">
    <property type="entry name" value="DNA-DIRECTED RNA POLYMERASE I SUBUNIT 2"/>
    <property type="match status" value="1"/>
</dbReference>
<evidence type="ECO:0000313" key="16">
    <source>
        <dbReference type="EMBL" id="OGY51026.1"/>
    </source>
</evidence>
<feature type="domain" description="RNA polymerase Rpb2" evidence="11">
    <location>
        <begin position="1031"/>
        <end position="1105"/>
    </location>
</feature>
<dbReference type="NCBIfam" id="NF001616">
    <property type="entry name" value="PRK00405.1"/>
    <property type="match status" value="1"/>
</dbReference>
<feature type="domain" description="RNA polymerase beta subunit protrusion" evidence="13">
    <location>
        <begin position="23"/>
        <end position="370"/>
    </location>
</feature>
<evidence type="ECO:0000256" key="4">
    <source>
        <dbReference type="ARBA" id="ARBA00023163"/>
    </source>
</evidence>
<dbReference type="PROSITE" id="PS01166">
    <property type="entry name" value="RNA_POL_BETA"/>
    <property type="match status" value="1"/>
</dbReference>
<feature type="domain" description="RNA polymerase Rpb2" evidence="12">
    <location>
        <begin position="144"/>
        <end position="326"/>
    </location>
</feature>
<protein>
    <recommendedName>
        <fullName evidence="6 8">DNA-directed RNA polymerase subunit beta</fullName>
        <shortName evidence="6">RNAP subunit beta</shortName>
        <ecNumber evidence="6 8">2.7.7.6</ecNumber>
    </recommendedName>
    <alternativeName>
        <fullName evidence="6">RNA polymerase subunit beta</fullName>
    </alternativeName>
    <alternativeName>
        <fullName evidence="6">Transcriptase subunit beta</fullName>
    </alternativeName>
</protein>
<comment type="catalytic activity">
    <reaction evidence="5 6 8">
        <text>RNA(n) + a ribonucleoside 5'-triphosphate = RNA(n+1) + diphosphate</text>
        <dbReference type="Rhea" id="RHEA:21248"/>
        <dbReference type="Rhea" id="RHEA-COMP:14527"/>
        <dbReference type="Rhea" id="RHEA-COMP:17342"/>
        <dbReference type="ChEBI" id="CHEBI:33019"/>
        <dbReference type="ChEBI" id="CHEBI:61557"/>
        <dbReference type="ChEBI" id="CHEBI:140395"/>
        <dbReference type="EC" id="2.7.7.6"/>
    </reaction>
</comment>
<comment type="similarity">
    <text evidence="6 7">Belongs to the RNA polymerase beta chain family.</text>
</comment>
<evidence type="ECO:0000256" key="6">
    <source>
        <dbReference type="HAMAP-Rule" id="MF_01321"/>
    </source>
</evidence>
<dbReference type="InterPro" id="IPR007645">
    <property type="entry name" value="RNA_pol_Rpb2_3"/>
</dbReference>
<dbReference type="Pfam" id="PF04563">
    <property type="entry name" value="RNA_pol_Rpb2_1"/>
    <property type="match status" value="1"/>
</dbReference>
<evidence type="ECO:0000256" key="2">
    <source>
        <dbReference type="ARBA" id="ARBA00022679"/>
    </source>
</evidence>
<comment type="caution">
    <text evidence="16">The sequence shown here is derived from an EMBL/GenBank/DDBJ whole genome shotgun (WGS) entry which is preliminary data.</text>
</comment>
<evidence type="ECO:0000256" key="3">
    <source>
        <dbReference type="ARBA" id="ARBA00022695"/>
    </source>
</evidence>
<dbReference type="GO" id="GO:0003899">
    <property type="term" value="F:DNA-directed RNA polymerase activity"/>
    <property type="evidence" value="ECO:0007669"/>
    <property type="project" value="UniProtKB-UniRule"/>
</dbReference>
<dbReference type="Gene3D" id="2.40.50.150">
    <property type="match status" value="1"/>
</dbReference>
<feature type="domain" description="RNA polymerase Rpb2" evidence="14">
    <location>
        <begin position="385"/>
        <end position="453"/>
    </location>
</feature>
<evidence type="ECO:0000259" key="10">
    <source>
        <dbReference type="Pfam" id="PF00562"/>
    </source>
</evidence>
<gene>
    <name evidence="6" type="primary">rpoB</name>
    <name evidence="16" type="ORF">A3J59_01595</name>
</gene>
<feature type="domain" description="DNA-directed RNA polymerase beta subunit external 1" evidence="15">
    <location>
        <begin position="523"/>
        <end position="582"/>
    </location>
</feature>
<dbReference type="InterPro" id="IPR014724">
    <property type="entry name" value="RNA_pol_RPB2_OB-fold"/>
</dbReference>
<keyword evidence="1 6" id="KW-0240">DNA-directed RNA polymerase</keyword>
<dbReference type="EMBL" id="MHIL01000025">
    <property type="protein sequence ID" value="OGY51026.1"/>
    <property type="molecule type" value="Genomic_DNA"/>
</dbReference>
<keyword evidence="2 6" id="KW-0808">Transferase</keyword>
<reference evidence="16 17" key="1">
    <citation type="journal article" date="2016" name="Nat. Commun.">
        <title>Thousands of microbial genomes shed light on interconnected biogeochemical processes in an aquifer system.</title>
        <authorList>
            <person name="Anantharaman K."/>
            <person name="Brown C.T."/>
            <person name="Hug L.A."/>
            <person name="Sharon I."/>
            <person name="Castelle C.J."/>
            <person name="Probst A.J."/>
            <person name="Thomas B.C."/>
            <person name="Singh A."/>
            <person name="Wilkins M.J."/>
            <person name="Karaoz U."/>
            <person name="Brodie E.L."/>
            <person name="Williams K.H."/>
            <person name="Hubbard S.S."/>
            <person name="Banfield J.F."/>
        </authorList>
    </citation>
    <scope>NUCLEOTIDE SEQUENCE [LARGE SCALE GENOMIC DNA]</scope>
</reference>
<dbReference type="Pfam" id="PF04565">
    <property type="entry name" value="RNA_pol_Rpb2_3"/>
    <property type="match status" value="1"/>
</dbReference>
<feature type="region of interest" description="Disordered" evidence="9">
    <location>
        <begin position="1116"/>
        <end position="1144"/>
    </location>
</feature>
<name>A0A1G1YGW5_9BACT</name>
<dbReference type="InterPro" id="IPR007120">
    <property type="entry name" value="DNA-dir_RNAP_su2_dom"/>
</dbReference>
<organism evidence="16 17">
    <name type="scientific">Candidatus Buchananbacteria bacterium RIFCSPHIGHO2_02_FULL_56_16</name>
    <dbReference type="NCBI Taxonomy" id="1797542"/>
    <lineage>
        <taxon>Bacteria</taxon>
        <taxon>Candidatus Buchananiibacteriota</taxon>
    </lineage>
</organism>
<dbReference type="Gene3D" id="2.30.150.10">
    <property type="entry name" value="DNA-directed RNA polymerase, beta subunit, external 1 domain"/>
    <property type="match status" value="1"/>
</dbReference>
<evidence type="ECO:0000256" key="1">
    <source>
        <dbReference type="ARBA" id="ARBA00022478"/>
    </source>
</evidence>
<sequence length="1144" mass="127894">MSQATNQRIAFTKLRAAVPMPDLIEVQKSSYDWFLRQGLKDLFEEVSPIQDFIGRDLELYFGEFYLDEPKFDEVTSKQKNLSFESALRVKAKLVNKKTSQQIEQEIYLGDFPLMTDRGTFIINGIERAVVSQLIRSSGVFFTSETFGERRYYGAKIIPNRGSWLEFETDLNNVIWVKIDRKRKVAITSLLRAFGVASDEEILELFKETDTNPDVSYIKNTLAKDVAHNEGEGLKEVYKRIRPGDLATTDNAKSLIYSMFFKFDRYDFDRVGRYKINQRFNQEVPITKENRVLRVDDVVNVIKEIIRLNNSQKEADDIDHLGNRRVRAIGELVQNKFRIGLARMERIIKDRMSTLDIAEINPNRLINARPVIGAVKEFFMSSQLSQFMDQTNPLAELEHKRRLSAMGPGGLSRERAGFDVRDVHPTHYGRICPIATPEGPNIGLVGHLACYARINEYGFIETPFRRVKHDVKNVAAETRGELALRDINDPATNELIIAAGQTITDALAKKLEKVSAITTVPIKPRVTEVTKYLTAFQSENAITTAATTPIDEQGYFLVEQAEVRRYGEPEIESVNALDYMDVAPNQIISVGTSLIPFLEHDDAVRALMGSNMQRQAVPCIKAEAPIVGTGIEAKAAFDSGHLAIAEADGTIRAVQTDRIEVLHHDGQVKEYHLNKFVRSNASTCINQRPIVTKGQAVTRGTVLADGPATDHGELALGHNILVGFMAWEGYNYEDAVIISERLVQQDMYTSIYIEDFQIEVRDTKLGPEVVTADIPNIGEEKLKDLDSEGVVRIGAFVKSGDILVGKITPKGETELSAEERLLRAIFGEKARDVRDSSLYLEHGEQGKVVDIKMFSREKGDKLSSGVIKMIQVSIANLRKIQVGDKMAGRHGNKGVVSIILPAEDMPFMADGTPIDVVLSPLGVVSRMNLGQILETHLGLAARKLGYKVMSPALDGVNEETIKSELARAGYNPNGKMTLYDGRSGLAFDEPVTVGQTYMLKLNHMVEDKIHQRSIGPYSLITQQPLGGKAQFGGQRFGEMEVWALEAYGAAHALQEILTIKSDDVAGRSKAYESIIKGEEIKKLNVPESFNVLLRELNGLCLNVDLLKDGKKVEPDRLESRLEADSRPSTRYDADKRITDAKHRTL</sequence>
<evidence type="ECO:0000259" key="13">
    <source>
        <dbReference type="Pfam" id="PF04563"/>
    </source>
</evidence>
<evidence type="ECO:0000256" key="5">
    <source>
        <dbReference type="ARBA" id="ARBA00048552"/>
    </source>
</evidence>
<dbReference type="InterPro" id="IPR007644">
    <property type="entry name" value="RNA_pol_bsu_protrusion"/>
</dbReference>
<dbReference type="SUPFAM" id="SSF64484">
    <property type="entry name" value="beta and beta-prime subunits of DNA dependent RNA-polymerase"/>
    <property type="match status" value="1"/>
</dbReference>
<dbReference type="Gene3D" id="3.90.1800.10">
    <property type="entry name" value="RNA polymerase alpha subunit dimerisation domain"/>
    <property type="match status" value="1"/>
</dbReference>
<evidence type="ECO:0000259" key="15">
    <source>
        <dbReference type="Pfam" id="PF10385"/>
    </source>
</evidence>
<dbReference type="InterPro" id="IPR015712">
    <property type="entry name" value="DNA-dir_RNA_pol_su2"/>
</dbReference>
<dbReference type="Gene3D" id="3.90.1100.10">
    <property type="match status" value="2"/>
</dbReference>
<dbReference type="GO" id="GO:0000428">
    <property type="term" value="C:DNA-directed RNA polymerase complex"/>
    <property type="evidence" value="ECO:0007669"/>
    <property type="project" value="UniProtKB-KW"/>
</dbReference>
<dbReference type="GO" id="GO:0006351">
    <property type="term" value="P:DNA-templated transcription"/>
    <property type="evidence" value="ECO:0007669"/>
    <property type="project" value="UniProtKB-UniRule"/>
</dbReference>
<keyword evidence="3 6" id="KW-0548">Nucleotidyltransferase</keyword>
<dbReference type="STRING" id="1797542.A3J59_01595"/>
<evidence type="ECO:0000313" key="17">
    <source>
        <dbReference type="Proteomes" id="UP000177310"/>
    </source>
</evidence>
<dbReference type="HAMAP" id="MF_01321">
    <property type="entry name" value="RNApol_bact_RpoB"/>
    <property type="match status" value="1"/>
</dbReference>
<evidence type="ECO:0000259" key="14">
    <source>
        <dbReference type="Pfam" id="PF04565"/>
    </source>
</evidence>
<keyword evidence="4 6" id="KW-0804">Transcription</keyword>
<dbReference type="Pfam" id="PF04561">
    <property type="entry name" value="RNA_pol_Rpb2_2"/>
    <property type="match status" value="1"/>
</dbReference>
<dbReference type="Gene3D" id="2.40.270.10">
    <property type="entry name" value="DNA-directed RNA polymerase, subunit 2, domain 6"/>
    <property type="match status" value="2"/>
</dbReference>
<dbReference type="CDD" id="cd00653">
    <property type="entry name" value="RNA_pol_B_RPB2"/>
    <property type="match status" value="1"/>
</dbReference>
<dbReference type="Pfam" id="PF00562">
    <property type="entry name" value="RNA_pol_Rpb2_6"/>
    <property type="match status" value="1"/>
</dbReference>